<dbReference type="GO" id="GO:0009941">
    <property type="term" value="C:chloroplast envelope"/>
    <property type="evidence" value="ECO:0007669"/>
    <property type="project" value="TreeGrafter"/>
</dbReference>
<dbReference type="InterPro" id="IPR017871">
    <property type="entry name" value="ABC_transporter-like_CS"/>
</dbReference>
<dbReference type="PROSITE" id="PS00211">
    <property type="entry name" value="ABC_TRANSPORTER_1"/>
    <property type="match status" value="1"/>
</dbReference>
<dbReference type="Pfam" id="PF00005">
    <property type="entry name" value="ABC_tran"/>
    <property type="match status" value="1"/>
</dbReference>
<dbReference type="InterPro" id="IPR003439">
    <property type="entry name" value="ABC_transporter-like_ATP-bd"/>
</dbReference>
<dbReference type="InterPro" id="IPR027417">
    <property type="entry name" value="P-loop_NTPase"/>
</dbReference>
<organism evidence="5 6">
    <name type="scientific">Quercus lobata</name>
    <name type="common">Valley oak</name>
    <dbReference type="NCBI Taxonomy" id="97700"/>
    <lineage>
        <taxon>Eukaryota</taxon>
        <taxon>Viridiplantae</taxon>
        <taxon>Streptophyta</taxon>
        <taxon>Embryophyta</taxon>
        <taxon>Tracheophyta</taxon>
        <taxon>Spermatophyta</taxon>
        <taxon>Magnoliopsida</taxon>
        <taxon>eudicotyledons</taxon>
        <taxon>Gunneridae</taxon>
        <taxon>Pentapetalae</taxon>
        <taxon>rosids</taxon>
        <taxon>fabids</taxon>
        <taxon>Fagales</taxon>
        <taxon>Fagaceae</taxon>
        <taxon>Quercus</taxon>
    </lineage>
</organism>
<protein>
    <recommendedName>
        <fullName evidence="4">ABC transporter domain-containing protein</fullName>
    </recommendedName>
</protein>
<sequence length="262" mass="28518">MNHATLFRASAALFPPPHSTSSTRTNVTDNIAIDGRNVNFSITTRQGKVVPILRDCSLRIPSGQFWMLLGPNGCGKSTLLKILAGVLSPTNGTVYVKRPKSFVFQNPDHQVVMPTVEADVAFGLGKFNLTCGEVRSRVSKALDAVGMSDYLQRSVQTLSGGQKQRVAIAGALAEACKVLLLDELTTFLDENDQIGVIKAVRNSLDSSEEVTALWVTHRLEELEYADGAVYMENGEVVMQGDAASILDFIRVRQSAYIKQINS</sequence>
<dbReference type="GeneID" id="115962833"/>
<dbReference type="EMBL" id="LRBV02000010">
    <property type="status" value="NOT_ANNOTATED_CDS"/>
    <property type="molecule type" value="Genomic_DNA"/>
</dbReference>
<evidence type="ECO:0000256" key="2">
    <source>
        <dbReference type="ARBA" id="ARBA00022741"/>
    </source>
</evidence>
<dbReference type="Gramene" id="QL10p043601:mrna">
    <property type="protein sequence ID" value="QL10p043601:mrna"/>
    <property type="gene ID" value="QL10p043601"/>
</dbReference>
<dbReference type="GO" id="GO:0055085">
    <property type="term" value="P:transmembrane transport"/>
    <property type="evidence" value="ECO:0007669"/>
    <property type="project" value="InterPro"/>
</dbReference>
<keyword evidence="1" id="KW-0813">Transport</keyword>
<dbReference type="OMA" id="TALWITH"/>
<dbReference type="FunFam" id="3.40.50.300:FF:001360">
    <property type="entry name" value="ABC transporter I family member 10"/>
    <property type="match status" value="1"/>
</dbReference>
<proteinExistence type="predicted"/>
<dbReference type="SMART" id="SM00382">
    <property type="entry name" value="AAA"/>
    <property type="match status" value="1"/>
</dbReference>
<dbReference type="PANTHER" id="PTHR43514:SF4">
    <property type="entry name" value="ABC TRANSPORTER I FAMILY MEMBER 10"/>
    <property type="match status" value="1"/>
</dbReference>
<dbReference type="GO" id="GO:0016020">
    <property type="term" value="C:membrane"/>
    <property type="evidence" value="ECO:0007669"/>
    <property type="project" value="InterPro"/>
</dbReference>
<dbReference type="Proteomes" id="UP000594261">
    <property type="component" value="Chromosome 10"/>
</dbReference>
<dbReference type="CDD" id="cd03225">
    <property type="entry name" value="ABC_cobalt_CbiO_domain1"/>
    <property type="match status" value="1"/>
</dbReference>
<evidence type="ECO:0000313" key="5">
    <source>
        <dbReference type="EnsemblPlants" id="QL10p043601:mrna"/>
    </source>
</evidence>
<gene>
    <name evidence="5" type="primary">LOC115962833</name>
</gene>
<evidence type="ECO:0000256" key="3">
    <source>
        <dbReference type="ARBA" id="ARBA00022840"/>
    </source>
</evidence>
<dbReference type="PANTHER" id="PTHR43514">
    <property type="entry name" value="ABC TRANSPORTER I FAMILY MEMBER 10"/>
    <property type="match status" value="1"/>
</dbReference>
<keyword evidence="2" id="KW-0547">Nucleotide-binding</keyword>
<dbReference type="PROSITE" id="PS50893">
    <property type="entry name" value="ABC_TRANSPORTER_2"/>
    <property type="match status" value="1"/>
</dbReference>
<evidence type="ECO:0000313" key="6">
    <source>
        <dbReference type="Proteomes" id="UP000594261"/>
    </source>
</evidence>
<name>A0A7N2MRI6_QUELO</name>
<dbReference type="AlphaFoldDB" id="A0A7N2MRI6"/>
<keyword evidence="3" id="KW-0067">ATP-binding</keyword>
<dbReference type="RefSeq" id="XP_030937567.1">
    <property type="nucleotide sequence ID" value="XM_031081707.1"/>
</dbReference>
<dbReference type="InterPro" id="IPR015856">
    <property type="entry name" value="ABC_transpr_CbiO/EcfA_su"/>
</dbReference>
<accession>A0A7N2MRI6</accession>
<evidence type="ECO:0000256" key="1">
    <source>
        <dbReference type="ARBA" id="ARBA00022448"/>
    </source>
</evidence>
<reference evidence="5 6" key="1">
    <citation type="journal article" date="2016" name="G3 (Bethesda)">
        <title>First Draft Assembly and Annotation of the Genome of a California Endemic Oak Quercus lobata Nee (Fagaceae).</title>
        <authorList>
            <person name="Sork V.L."/>
            <person name="Fitz-Gibbon S.T."/>
            <person name="Puiu D."/>
            <person name="Crepeau M."/>
            <person name="Gugger P.F."/>
            <person name="Sherman R."/>
            <person name="Stevens K."/>
            <person name="Langley C.H."/>
            <person name="Pellegrini M."/>
            <person name="Salzberg S.L."/>
        </authorList>
    </citation>
    <scope>NUCLEOTIDE SEQUENCE [LARGE SCALE GENOMIC DNA]</scope>
    <source>
        <strain evidence="5 6">cv. SW786</strain>
    </source>
</reference>
<dbReference type="InParanoid" id="A0A7N2MRI6"/>
<evidence type="ECO:0000259" key="4">
    <source>
        <dbReference type="PROSITE" id="PS50893"/>
    </source>
</evidence>
<dbReference type="GO" id="GO:0016887">
    <property type="term" value="F:ATP hydrolysis activity"/>
    <property type="evidence" value="ECO:0007669"/>
    <property type="project" value="InterPro"/>
</dbReference>
<feature type="domain" description="ABC transporter" evidence="4">
    <location>
        <begin position="33"/>
        <end position="258"/>
    </location>
</feature>
<keyword evidence="6" id="KW-1185">Reference proteome</keyword>
<dbReference type="FunCoup" id="A0A7N2MRI6">
    <property type="interactions" value="71"/>
</dbReference>
<dbReference type="Gene3D" id="3.40.50.300">
    <property type="entry name" value="P-loop containing nucleotide triphosphate hydrolases"/>
    <property type="match status" value="1"/>
</dbReference>
<dbReference type="SUPFAM" id="SSF52540">
    <property type="entry name" value="P-loop containing nucleoside triphosphate hydrolases"/>
    <property type="match status" value="1"/>
</dbReference>
<reference evidence="5" key="2">
    <citation type="submission" date="2021-01" db="UniProtKB">
        <authorList>
            <consortium name="EnsemblPlants"/>
        </authorList>
    </citation>
    <scope>IDENTIFICATION</scope>
</reference>
<dbReference type="KEGG" id="qlo:115962833"/>
<dbReference type="OrthoDB" id="6500128at2759"/>
<dbReference type="InterPro" id="IPR050334">
    <property type="entry name" value="Molybdenum_import_ModC"/>
</dbReference>
<dbReference type="InterPro" id="IPR003593">
    <property type="entry name" value="AAA+_ATPase"/>
</dbReference>
<dbReference type="GO" id="GO:0005524">
    <property type="term" value="F:ATP binding"/>
    <property type="evidence" value="ECO:0007669"/>
    <property type="project" value="UniProtKB-KW"/>
</dbReference>
<dbReference type="EnsemblPlants" id="QL10p043601:mrna">
    <property type="protein sequence ID" value="QL10p043601:mrna"/>
    <property type="gene ID" value="QL10p043601"/>
</dbReference>